<reference evidence="2" key="1">
    <citation type="submission" date="2021-01" db="EMBL/GenBank/DDBJ databases">
        <title>Modified the classification status of verrucomicrobia.</title>
        <authorList>
            <person name="Feng X."/>
        </authorList>
    </citation>
    <scope>NUCLEOTIDE SEQUENCE</scope>
    <source>
        <strain evidence="2">_KCTC 22039</strain>
    </source>
</reference>
<comment type="caution">
    <text evidence="2">The sequence shown here is derived from an EMBL/GenBank/DDBJ whole genome shotgun (WGS) entry which is preliminary data.</text>
</comment>
<dbReference type="Gene3D" id="2.60.40.10">
    <property type="entry name" value="Immunoglobulins"/>
    <property type="match status" value="1"/>
</dbReference>
<feature type="chain" id="PRO_5035212660" evidence="1">
    <location>
        <begin position="36"/>
        <end position="742"/>
    </location>
</feature>
<dbReference type="AlphaFoldDB" id="A0A8J7SL48"/>
<dbReference type="InterPro" id="IPR013783">
    <property type="entry name" value="Ig-like_fold"/>
</dbReference>
<dbReference type="Gene3D" id="2.60.120.260">
    <property type="entry name" value="Galactose-binding domain-like"/>
    <property type="match status" value="1"/>
</dbReference>
<evidence type="ECO:0000256" key="1">
    <source>
        <dbReference type="SAM" id="SignalP"/>
    </source>
</evidence>
<accession>A0A8J7SL48</accession>
<evidence type="ECO:0000313" key="2">
    <source>
        <dbReference type="EMBL" id="MBK1792146.1"/>
    </source>
</evidence>
<dbReference type="Proteomes" id="UP000624703">
    <property type="component" value="Unassembled WGS sequence"/>
</dbReference>
<proteinExistence type="predicted"/>
<organism evidence="2 3">
    <name type="scientific">Persicirhabdus sediminis</name>
    <dbReference type="NCBI Taxonomy" id="454144"/>
    <lineage>
        <taxon>Bacteria</taxon>
        <taxon>Pseudomonadati</taxon>
        <taxon>Verrucomicrobiota</taxon>
        <taxon>Verrucomicrobiia</taxon>
        <taxon>Verrucomicrobiales</taxon>
        <taxon>Verrucomicrobiaceae</taxon>
        <taxon>Persicirhabdus</taxon>
    </lineage>
</organism>
<dbReference type="RefSeq" id="WP_200312160.1">
    <property type="nucleotide sequence ID" value="NZ_JAENIM010000043.1"/>
</dbReference>
<name>A0A8J7SL48_9BACT</name>
<protein>
    <submittedName>
        <fullName evidence="2">Uncharacterized protein</fullName>
    </submittedName>
</protein>
<dbReference type="EMBL" id="JAENIM010000043">
    <property type="protein sequence ID" value="MBK1792146.1"/>
    <property type="molecule type" value="Genomic_DNA"/>
</dbReference>
<gene>
    <name evidence="2" type="ORF">JIN82_13370</name>
</gene>
<keyword evidence="1" id="KW-0732">Signal</keyword>
<keyword evidence="3" id="KW-1185">Reference proteome</keyword>
<evidence type="ECO:0000313" key="3">
    <source>
        <dbReference type="Proteomes" id="UP000624703"/>
    </source>
</evidence>
<sequence length="742" mass="83182">MKTEIHSHRWPFRQKKLLFIVAMLMNALSCTALQAAEWNGSSGWAKFDVEARRAMWVWNPVSVDGDKTANRNWDGTKNAKEQFFANYKGSRDMFFDFCENKSIRVVYMFTGTYQWTNYDSGTLDYAIENMLPFLTEARARGIQIWYMYYLNDDRDSATLVNNTDQILTIAQAVDTFNRDYPEASFAGIHCDQEPDDTDVYTGLLDNTKKAYEWIEESGSKLLTSQALRPTWRNQDITWNGETKIMNQHMQDWLHHSVLMAYSDTPNTVYTWSNQVITYAESLGRTAAIGSELADLEDAWTNADKETWYEEVSGENEATRFQVGSTNGTTWEDMMHEVVNRYEDNAGFDRMVIHTYSWYFKHWFGDYPRDHLLGLEDGVYDSDSNIFEKVDLGVDSRPLVEYVWNGYPIADAGGYQFVYDTDGEVGEMVELDGSGSIAGSEIVSYVWSKDEVEIASGVNPTVFLTDGVNVISLVVTDIDGLSSSSEVTIDVSPYSASSGFLFSDDFNSATVGNDGVPDPAKGWVYGIGIYMGNKDGPDNSPGARLRHNNGSMLKAIDTTGRKDITISFDVKTENYADDESGTLKWSADGGSSWTVIATYDNSHETYFSESITFPAEANDNPDFQFIFASHGSDNLDRLYIDNVIVTGTLIDGGNDSETNESYMQVVGAEFSLTGSNGSSGANDSVTLKWGSADSESYSIWSSVDLDNWTEEVSNISSAGEMTELEFTPSVVDSDKRFFQIRQN</sequence>
<feature type="signal peptide" evidence="1">
    <location>
        <begin position="1"/>
        <end position="35"/>
    </location>
</feature>